<name>A7NF78_ROSCS</name>
<dbReference type="AlphaFoldDB" id="A7NF78"/>
<evidence type="ECO:0000313" key="8">
    <source>
        <dbReference type="EMBL" id="ABU59187.1"/>
    </source>
</evidence>
<dbReference type="InterPro" id="IPR011032">
    <property type="entry name" value="GroES-like_sf"/>
</dbReference>
<dbReference type="Gene3D" id="3.40.50.720">
    <property type="entry name" value="NAD(P)-binding Rossmann-like Domain"/>
    <property type="match status" value="1"/>
</dbReference>
<dbReference type="Pfam" id="PF08240">
    <property type="entry name" value="ADH_N"/>
    <property type="match status" value="1"/>
</dbReference>
<organism evidence="8 9">
    <name type="scientific">Roseiflexus castenholzii (strain DSM 13941 / HLO8)</name>
    <dbReference type="NCBI Taxonomy" id="383372"/>
    <lineage>
        <taxon>Bacteria</taxon>
        <taxon>Bacillati</taxon>
        <taxon>Chloroflexota</taxon>
        <taxon>Chloroflexia</taxon>
        <taxon>Chloroflexales</taxon>
        <taxon>Roseiflexineae</taxon>
        <taxon>Roseiflexaceae</taxon>
        <taxon>Roseiflexus</taxon>
    </lineage>
</organism>
<comment type="similarity">
    <text evidence="2">Belongs to the zinc-containing alcohol dehydrogenase family.</text>
</comment>
<keyword evidence="4" id="KW-0862">Zinc</keyword>
<keyword evidence="9" id="KW-1185">Reference proteome</keyword>
<evidence type="ECO:0000256" key="2">
    <source>
        <dbReference type="ARBA" id="ARBA00008072"/>
    </source>
</evidence>
<evidence type="ECO:0000256" key="5">
    <source>
        <dbReference type="ARBA" id="ARBA00023002"/>
    </source>
</evidence>
<dbReference type="HOGENOM" id="CLU_026673_11_0_0"/>
<dbReference type="GO" id="GO:0016491">
    <property type="term" value="F:oxidoreductase activity"/>
    <property type="evidence" value="ECO:0007669"/>
    <property type="project" value="UniProtKB-KW"/>
</dbReference>
<gene>
    <name evidence="8" type="ordered locus">Rcas_3133</name>
</gene>
<dbReference type="GO" id="GO:0046872">
    <property type="term" value="F:metal ion binding"/>
    <property type="evidence" value="ECO:0007669"/>
    <property type="project" value="UniProtKB-KW"/>
</dbReference>
<dbReference type="SUPFAM" id="SSF50129">
    <property type="entry name" value="GroES-like"/>
    <property type="match status" value="1"/>
</dbReference>
<reference evidence="8 9" key="1">
    <citation type="submission" date="2007-08" db="EMBL/GenBank/DDBJ databases">
        <title>Complete sequence of Roseiflexus castenholzii DSM 13941.</title>
        <authorList>
            <consortium name="US DOE Joint Genome Institute"/>
            <person name="Copeland A."/>
            <person name="Lucas S."/>
            <person name="Lapidus A."/>
            <person name="Barry K."/>
            <person name="Glavina del Rio T."/>
            <person name="Dalin E."/>
            <person name="Tice H."/>
            <person name="Pitluck S."/>
            <person name="Thompson L.S."/>
            <person name="Brettin T."/>
            <person name="Bruce D."/>
            <person name="Detter J.C."/>
            <person name="Han C."/>
            <person name="Tapia R."/>
            <person name="Schmutz J."/>
            <person name="Larimer F."/>
            <person name="Land M."/>
            <person name="Hauser L."/>
            <person name="Kyrpides N."/>
            <person name="Mikhailova N."/>
            <person name="Bryant D.A."/>
            <person name="Hanada S."/>
            <person name="Tsukatani Y."/>
            <person name="Richardson P."/>
        </authorList>
    </citation>
    <scope>NUCLEOTIDE SEQUENCE [LARGE SCALE GENOMIC DNA]</scope>
    <source>
        <strain evidence="9">DSM 13941 / HLO8</strain>
    </source>
</reference>
<comment type="cofactor">
    <cofactor evidence="1">
        <name>Zn(2+)</name>
        <dbReference type="ChEBI" id="CHEBI:29105"/>
    </cofactor>
</comment>
<dbReference type="CDD" id="cd08255">
    <property type="entry name" value="2-desacetyl-2-hydroxyethyl_bacteriochlorophyllide_like"/>
    <property type="match status" value="1"/>
</dbReference>
<evidence type="ECO:0000256" key="4">
    <source>
        <dbReference type="ARBA" id="ARBA00022833"/>
    </source>
</evidence>
<evidence type="ECO:0000256" key="1">
    <source>
        <dbReference type="ARBA" id="ARBA00001947"/>
    </source>
</evidence>
<dbReference type="PANTHER" id="PTHR43350">
    <property type="entry name" value="NAD-DEPENDENT ALCOHOL DEHYDROGENASE"/>
    <property type="match status" value="1"/>
</dbReference>
<dbReference type="SUPFAM" id="SSF51735">
    <property type="entry name" value="NAD(P)-binding Rossmann-fold domains"/>
    <property type="match status" value="1"/>
</dbReference>
<accession>A7NF78</accession>
<protein>
    <submittedName>
        <fullName evidence="8">Alcohol dehydrogenase zinc-binding domain protein</fullName>
    </submittedName>
</protein>
<evidence type="ECO:0000256" key="3">
    <source>
        <dbReference type="ARBA" id="ARBA00022723"/>
    </source>
</evidence>
<dbReference type="Proteomes" id="UP000000263">
    <property type="component" value="Chromosome"/>
</dbReference>
<dbReference type="RefSeq" id="WP_012121611.1">
    <property type="nucleotide sequence ID" value="NC_009767.1"/>
</dbReference>
<dbReference type="InterPro" id="IPR013149">
    <property type="entry name" value="ADH-like_C"/>
</dbReference>
<dbReference type="Gene3D" id="3.90.180.10">
    <property type="entry name" value="Medium-chain alcohol dehydrogenases, catalytic domain"/>
    <property type="match status" value="2"/>
</dbReference>
<dbReference type="Pfam" id="PF00107">
    <property type="entry name" value="ADH_zinc_N"/>
    <property type="match status" value="1"/>
</dbReference>
<dbReference type="InterPro" id="IPR013154">
    <property type="entry name" value="ADH-like_N"/>
</dbReference>
<evidence type="ECO:0000259" key="6">
    <source>
        <dbReference type="Pfam" id="PF00107"/>
    </source>
</evidence>
<dbReference type="OrthoDB" id="9769198at2"/>
<evidence type="ECO:0000313" key="9">
    <source>
        <dbReference type="Proteomes" id="UP000000263"/>
    </source>
</evidence>
<dbReference type="EMBL" id="CP000804">
    <property type="protein sequence ID" value="ABU59187.1"/>
    <property type="molecule type" value="Genomic_DNA"/>
</dbReference>
<dbReference type="KEGG" id="rca:Rcas_3133"/>
<keyword evidence="5" id="KW-0560">Oxidoreductase</keyword>
<keyword evidence="3" id="KW-0479">Metal-binding</keyword>
<feature type="domain" description="Alcohol dehydrogenase-like N-terminal" evidence="7">
    <location>
        <begin position="26"/>
        <end position="117"/>
    </location>
</feature>
<dbReference type="InterPro" id="IPR036291">
    <property type="entry name" value="NAD(P)-bd_dom_sf"/>
</dbReference>
<sequence length="329" mass="35172">MRAHAIVFVAPNQVQCGAIDVPEPAPGELLIEAIYTCISPGTELRTLAGLQAETPGWPLIPGYAMVGRVVGAGPATPYTAGAIVFCKGTRYAGAHLMWGAHLSHAVLPAEQAIPLPDGIDLLEATTAKLAAIAYRGLTIAHPLPHETVAVIGLGIIGQLAARLHALNGARVLATDRTPQRVALAQRHGIEAFVAEDNLAAAFRQRLNSGVDIIVDATGAPSVITEAIELARDVPWGDDPGGNARYLVQGSYADSFSVPYQAAFRKELAILMTRDEGPRDLHTVLNLMQRNRLKTRDLIGAVVPPERAPEIYRTLREQSDMVTAVFRWSA</sequence>
<dbReference type="eggNOG" id="COG1063">
    <property type="taxonomic scope" value="Bacteria"/>
</dbReference>
<dbReference type="STRING" id="383372.Rcas_3133"/>
<feature type="domain" description="Alcohol dehydrogenase-like C-terminal" evidence="6">
    <location>
        <begin position="156"/>
        <end position="231"/>
    </location>
</feature>
<evidence type="ECO:0000259" key="7">
    <source>
        <dbReference type="Pfam" id="PF08240"/>
    </source>
</evidence>
<proteinExistence type="inferred from homology"/>
<dbReference type="PANTHER" id="PTHR43350:SF19">
    <property type="entry name" value="D-GULOSIDE 3-DEHYDROGENASE"/>
    <property type="match status" value="1"/>
</dbReference>